<gene>
    <name evidence="2" type="ORF">H9741_04165</name>
</gene>
<evidence type="ECO:0000313" key="2">
    <source>
        <dbReference type="EMBL" id="HIX07643.1"/>
    </source>
</evidence>
<protein>
    <submittedName>
        <fullName evidence="2">M23 family metallopeptidase</fullName>
    </submittedName>
</protein>
<dbReference type="Gene3D" id="2.70.70.10">
    <property type="entry name" value="Glucose Permease (Domain IIA)"/>
    <property type="match status" value="1"/>
</dbReference>
<comment type="caution">
    <text evidence="2">The sequence shown here is derived from an EMBL/GenBank/DDBJ whole genome shotgun (WGS) entry which is preliminary data.</text>
</comment>
<reference evidence="2" key="2">
    <citation type="submission" date="2021-04" db="EMBL/GenBank/DDBJ databases">
        <authorList>
            <person name="Gilroy R."/>
        </authorList>
    </citation>
    <scope>NUCLEOTIDE SEQUENCE</scope>
    <source>
        <strain evidence="2">811</strain>
    </source>
</reference>
<accession>A0A9D2AF87</accession>
<evidence type="ECO:0000256" key="1">
    <source>
        <dbReference type="SAM" id="Phobius"/>
    </source>
</evidence>
<dbReference type="Proteomes" id="UP000824204">
    <property type="component" value="Unassembled WGS sequence"/>
</dbReference>
<dbReference type="EMBL" id="DXFX01000054">
    <property type="protein sequence ID" value="HIX07643.1"/>
    <property type="molecule type" value="Genomic_DNA"/>
</dbReference>
<sequence>MSENIDYAEMLEIPVSTLNVTKKRSRKKREPAELKEQVVESVNERLDTADEVAEGENITDYGESRAVRETALPRKRFLENGLLVAEFVAVCVLCAAIVLTNLFWENSAINTFFRGLVQEETPVAAQDDRTYSELTLRSLVSDNSVVCTADENGVLSFTGECSVYAPCNGTVQKVFEGENGYSVEIEHTTSFSTVIAGLTNVYVAAGDTAFSTLPVGYSAGETPVTVSMYDSGTLITSYTVGENNDIVWSV</sequence>
<evidence type="ECO:0000313" key="3">
    <source>
        <dbReference type="Proteomes" id="UP000824204"/>
    </source>
</evidence>
<organism evidence="2 3">
    <name type="scientific">Candidatus Borkfalkia faecipullorum</name>
    <dbReference type="NCBI Taxonomy" id="2838510"/>
    <lineage>
        <taxon>Bacteria</taxon>
        <taxon>Bacillati</taxon>
        <taxon>Bacillota</taxon>
        <taxon>Clostridia</taxon>
        <taxon>Christensenellales</taxon>
        <taxon>Christensenellaceae</taxon>
        <taxon>Candidatus Borkfalkia</taxon>
    </lineage>
</organism>
<name>A0A9D2AF87_9FIRM</name>
<proteinExistence type="predicted"/>
<keyword evidence="1" id="KW-0812">Transmembrane</keyword>
<reference evidence="2" key="1">
    <citation type="journal article" date="2021" name="PeerJ">
        <title>Extensive microbial diversity within the chicken gut microbiome revealed by metagenomics and culture.</title>
        <authorList>
            <person name="Gilroy R."/>
            <person name="Ravi A."/>
            <person name="Getino M."/>
            <person name="Pursley I."/>
            <person name="Horton D.L."/>
            <person name="Alikhan N.F."/>
            <person name="Baker D."/>
            <person name="Gharbi K."/>
            <person name="Hall N."/>
            <person name="Watson M."/>
            <person name="Adriaenssens E.M."/>
            <person name="Foster-Nyarko E."/>
            <person name="Jarju S."/>
            <person name="Secka A."/>
            <person name="Antonio M."/>
            <person name="Oren A."/>
            <person name="Chaudhuri R.R."/>
            <person name="La Ragione R."/>
            <person name="Hildebrand F."/>
            <person name="Pallen M.J."/>
        </authorList>
    </citation>
    <scope>NUCLEOTIDE SEQUENCE</scope>
    <source>
        <strain evidence="2">811</strain>
    </source>
</reference>
<dbReference type="InterPro" id="IPR011055">
    <property type="entry name" value="Dup_hybrid_motif"/>
</dbReference>
<dbReference type="CDD" id="cd12797">
    <property type="entry name" value="M23_peptidase"/>
    <property type="match status" value="1"/>
</dbReference>
<keyword evidence="1" id="KW-0472">Membrane</keyword>
<dbReference type="AlphaFoldDB" id="A0A9D2AF87"/>
<keyword evidence="1" id="KW-1133">Transmembrane helix</keyword>
<feature type="transmembrane region" description="Helical" evidence="1">
    <location>
        <begin position="82"/>
        <end position="104"/>
    </location>
</feature>